<accession>G3HDN3</accession>
<dbReference type="AlphaFoldDB" id="G3HDN3"/>
<dbReference type="EMBL" id="JH000299">
    <property type="protein sequence ID" value="EGV91672.1"/>
    <property type="molecule type" value="Genomic_DNA"/>
</dbReference>
<evidence type="ECO:0000313" key="2">
    <source>
        <dbReference type="Proteomes" id="UP000001075"/>
    </source>
</evidence>
<name>G3HDN3_CRIGR</name>
<organism evidence="1 2">
    <name type="scientific">Cricetulus griseus</name>
    <name type="common">Chinese hamster</name>
    <name type="synonym">Cricetulus barabensis griseus</name>
    <dbReference type="NCBI Taxonomy" id="10029"/>
    <lineage>
        <taxon>Eukaryota</taxon>
        <taxon>Metazoa</taxon>
        <taxon>Chordata</taxon>
        <taxon>Craniata</taxon>
        <taxon>Vertebrata</taxon>
        <taxon>Euteleostomi</taxon>
        <taxon>Mammalia</taxon>
        <taxon>Eutheria</taxon>
        <taxon>Euarchontoglires</taxon>
        <taxon>Glires</taxon>
        <taxon>Rodentia</taxon>
        <taxon>Myomorpha</taxon>
        <taxon>Muroidea</taxon>
        <taxon>Cricetidae</taxon>
        <taxon>Cricetinae</taxon>
        <taxon>Cricetulus</taxon>
    </lineage>
</organism>
<gene>
    <name evidence="1" type="ORF">I79_008619</name>
</gene>
<reference evidence="2" key="1">
    <citation type="journal article" date="2011" name="Nat. Biotechnol.">
        <title>The genomic sequence of the Chinese hamster ovary (CHO)-K1 cell line.</title>
        <authorList>
            <person name="Xu X."/>
            <person name="Nagarajan H."/>
            <person name="Lewis N.E."/>
            <person name="Pan S."/>
            <person name="Cai Z."/>
            <person name="Liu X."/>
            <person name="Chen W."/>
            <person name="Xie M."/>
            <person name="Wang W."/>
            <person name="Hammond S."/>
            <person name="Andersen M.R."/>
            <person name="Neff N."/>
            <person name="Passarelli B."/>
            <person name="Koh W."/>
            <person name="Fan H.C."/>
            <person name="Wang J."/>
            <person name="Gui Y."/>
            <person name="Lee K.H."/>
            <person name="Betenbaugh M.J."/>
            <person name="Quake S.R."/>
            <person name="Famili I."/>
            <person name="Palsson B.O."/>
            <person name="Wang J."/>
        </authorList>
    </citation>
    <scope>NUCLEOTIDE SEQUENCE [LARGE SCALE GENOMIC DNA]</scope>
    <source>
        <strain evidence="2">CHO K1 cell line</strain>
    </source>
</reference>
<proteinExistence type="predicted"/>
<sequence>MCEGSPGFLPADATAYNGKQYYRRGAYCFSSLVSVVIFKQNILLKFEKLHQCSDV</sequence>
<evidence type="ECO:0000313" key="1">
    <source>
        <dbReference type="EMBL" id="EGV91672.1"/>
    </source>
</evidence>
<dbReference type="Proteomes" id="UP000001075">
    <property type="component" value="Unassembled WGS sequence"/>
</dbReference>
<protein>
    <submittedName>
        <fullName evidence="1">Uncharacterized protein</fullName>
    </submittedName>
</protein>
<dbReference type="InParanoid" id="G3HDN3"/>